<feature type="region of interest" description="Disordered" evidence="1">
    <location>
        <begin position="1"/>
        <end position="20"/>
    </location>
</feature>
<evidence type="ECO:0000313" key="3">
    <source>
        <dbReference type="Proteomes" id="UP000314294"/>
    </source>
</evidence>
<comment type="caution">
    <text evidence="2">The sequence shown here is derived from an EMBL/GenBank/DDBJ whole genome shotgun (WGS) entry which is preliminary data.</text>
</comment>
<dbReference type="AlphaFoldDB" id="A0A4Z2HBN5"/>
<name>A0A4Z2HBN5_9TELE</name>
<evidence type="ECO:0000313" key="2">
    <source>
        <dbReference type="EMBL" id="TNN63229.1"/>
    </source>
</evidence>
<gene>
    <name evidence="2" type="ORF">EYF80_026572</name>
</gene>
<dbReference type="EMBL" id="SRLO01000278">
    <property type="protein sequence ID" value="TNN63229.1"/>
    <property type="molecule type" value="Genomic_DNA"/>
</dbReference>
<organism evidence="2 3">
    <name type="scientific">Liparis tanakae</name>
    <name type="common">Tanaka's snailfish</name>
    <dbReference type="NCBI Taxonomy" id="230148"/>
    <lineage>
        <taxon>Eukaryota</taxon>
        <taxon>Metazoa</taxon>
        <taxon>Chordata</taxon>
        <taxon>Craniata</taxon>
        <taxon>Vertebrata</taxon>
        <taxon>Euteleostomi</taxon>
        <taxon>Actinopterygii</taxon>
        <taxon>Neopterygii</taxon>
        <taxon>Teleostei</taxon>
        <taxon>Neoteleostei</taxon>
        <taxon>Acanthomorphata</taxon>
        <taxon>Eupercaria</taxon>
        <taxon>Perciformes</taxon>
        <taxon>Cottioidei</taxon>
        <taxon>Cottales</taxon>
        <taxon>Liparidae</taxon>
        <taxon>Liparis</taxon>
    </lineage>
</organism>
<evidence type="ECO:0000256" key="1">
    <source>
        <dbReference type="SAM" id="MobiDB-lite"/>
    </source>
</evidence>
<protein>
    <submittedName>
        <fullName evidence="2">Uncharacterized protein</fullName>
    </submittedName>
</protein>
<keyword evidence="3" id="KW-1185">Reference proteome</keyword>
<sequence length="65" mass="6713">MAAERRGGGGRRSGGGAAVGAGVRVEVNEMSRPPGNGCHRNVGNESHFPEDLMTQDDSDGLHQPA</sequence>
<proteinExistence type="predicted"/>
<feature type="region of interest" description="Disordered" evidence="1">
    <location>
        <begin position="28"/>
        <end position="65"/>
    </location>
</feature>
<reference evidence="2 3" key="1">
    <citation type="submission" date="2019-03" db="EMBL/GenBank/DDBJ databases">
        <title>First draft genome of Liparis tanakae, snailfish: a comprehensive survey of snailfish specific genes.</title>
        <authorList>
            <person name="Kim W."/>
            <person name="Song I."/>
            <person name="Jeong J.-H."/>
            <person name="Kim D."/>
            <person name="Kim S."/>
            <person name="Ryu S."/>
            <person name="Song J.Y."/>
            <person name="Lee S.K."/>
        </authorList>
    </citation>
    <scope>NUCLEOTIDE SEQUENCE [LARGE SCALE GENOMIC DNA]</scope>
    <source>
        <tissue evidence="2">Muscle</tissue>
    </source>
</reference>
<accession>A0A4Z2HBN5</accession>
<feature type="compositionally biased region" description="Gly residues" evidence="1">
    <location>
        <begin position="10"/>
        <end position="19"/>
    </location>
</feature>
<dbReference type="Proteomes" id="UP000314294">
    <property type="component" value="Unassembled WGS sequence"/>
</dbReference>